<proteinExistence type="inferred from homology"/>
<dbReference type="InterPro" id="IPR000863">
    <property type="entry name" value="Sulfotransferase_dom"/>
</dbReference>
<dbReference type="Proteomes" id="UP000694251">
    <property type="component" value="Chromosome 6"/>
</dbReference>
<dbReference type="EMBL" id="JAEFBJ010000006">
    <property type="protein sequence ID" value="KAG7596899.1"/>
    <property type="molecule type" value="Genomic_DNA"/>
</dbReference>
<protein>
    <recommendedName>
        <fullName evidence="5">Sulfotransferase</fullName>
        <ecNumber evidence="5">2.8.2.-</ecNumber>
    </recommendedName>
</protein>
<dbReference type="FunFam" id="3.40.50.300:FF:001258">
    <property type="entry name" value="Sulfotransferase"/>
    <property type="match status" value="1"/>
</dbReference>
<evidence type="ECO:0000259" key="7">
    <source>
        <dbReference type="Pfam" id="PF00685"/>
    </source>
</evidence>
<comment type="subcellular location">
    <subcellularLocation>
        <location evidence="1">Cytoplasm</location>
    </subcellularLocation>
</comment>
<dbReference type="GO" id="GO:0016787">
    <property type="term" value="F:hydrolase activity"/>
    <property type="evidence" value="ECO:0007669"/>
    <property type="project" value="UniProtKB-KW"/>
</dbReference>
<evidence type="ECO:0000313" key="9">
    <source>
        <dbReference type="Proteomes" id="UP000694251"/>
    </source>
</evidence>
<keyword evidence="4 5" id="KW-0808">Transferase</keyword>
<dbReference type="Pfam" id="PF00685">
    <property type="entry name" value="Sulfotransfer_1"/>
    <property type="match status" value="1"/>
</dbReference>
<evidence type="ECO:0000256" key="2">
    <source>
        <dbReference type="ARBA" id="ARBA00005771"/>
    </source>
</evidence>
<sequence length="351" mass="40693">MDEKDILRNLREEEEEEEENQSEETKILISSLPWEIDYLGNKLFKYQGYWYYEDVLQSIPNIHLSFQPQETDIVVASFYKSGTTWLKALTFALVQRSKHSLEDHHHPLLSHNPHEIVPYLELDLYLNSSKPDLTKFLSSSSSSSSPRLFSTHMSLDALKLPLKKSPCKVVYVCRNVKDVLVSLWCFLNANKGVEWGDFSQNEKIIRAENYSFKAIFESFCNGVTLHGPFWDHAQSYWRGSLEDPKHFLFMRYEELKAEPRTQVKRLAEFLDCPFTKEEEDSGTVDKILELCSLSNLSSLEINKTGSLGGVDYKTYFRKGQVGDWKSYMTSEMVNKIDMIVEEKLKGSGLKF</sequence>
<keyword evidence="9" id="KW-1185">Reference proteome</keyword>
<feature type="domain" description="Sulfotransferase" evidence="7">
    <location>
        <begin position="71"/>
        <end position="348"/>
    </location>
</feature>
<comment type="similarity">
    <text evidence="2 5">Belongs to the sulfotransferase 1 family.</text>
</comment>
<feature type="region of interest" description="Disordered" evidence="6">
    <location>
        <begin position="1"/>
        <end position="24"/>
    </location>
</feature>
<evidence type="ECO:0000256" key="5">
    <source>
        <dbReference type="RuleBase" id="RU361155"/>
    </source>
</evidence>
<evidence type="ECO:0000256" key="6">
    <source>
        <dbReference type="SAM" id="MobiDB-lite"/>
    </source>
</evidence>
<evidence type="ECO:0000256" key="1">
    <source>
        <dbReference type="ARBA" id="ARBA00004496"/>
    </source>
</evidence>
<feature type="compositionally biased region" description="Acidic residues" evidence="6">
    <location>
        <begin position="12"/>
        <end position="22"/>
    </location>
</feature>
<comment type="caution">
    <text evidence="8">The sequence shown here is derived from an EMBL/GenBank/DDBJ whole genome shotgun (WGS) entry which is preliminary data.</text>
</comment>
<dbReference type="OrthoDB" id="205623at2759"/>
<gene>
    <name evidence="8" type="ORF">ISN44_As06g013200</name>
</gene>
<evidence type="ECO:0000256" key="3">
    <source>
        <dbReference type="ARBA" id="ARBA00022490"/>
    </source>
</evidence>
<evidence type="ECO:0000256" key="4">
    <source>
        <dbReference type="ARBA" id="ARBA00022679"/>
    </source>
</evidence>
<dbReference type="AlphaFoldDB" id="A0A8T2CCC5"/>
<feature type="compositionally biased region" description="Basic and acidic residues" evidence="6">
    <location>
        <begin position="1"/>
        <end position="11"/>
    </location>
</feature>
<keyword evidence="3" id="KW-0963">Cytoplasm</keyword>
<evidence type="ECO:0000313" key="8">
    <source>
        <dbReference type="EMBL" id="KAG7596899.1"/>
    </source>
</evidence>
<keyword evidence="8" id="KW-0378">Hydrolase</keyword>
<dbReference type="PANTHER" id="PTHR11783">
    <property type="entry name" value="SULFOTRANSFERASE SULT"/>
    <property type="match status" value="1"/>
</dbReference>
<dbReference type="GO" id="GO:0008146">
    <property type="term" value="F:sulfotransferase activity"/>
    <property type="evidence" value="ECO:0007669"/>
    <property type="project" value="InterPro"/>
</dbReference>
<name>A0A8T2CCC5_ARASU</name>
<dbReference type="GO" id="GO:0005737">
    <property type="term" value="C:cytoplasm"/>
    <property type="evidence" value="ECO:0007669"/>
    <property type="project" value="UniProtKB-SubCell"/>
</dbReference>
<organism evidence="8 9">
    <name type="scientific">Arabidopsis suecica</name>
    <name type="common">Swedish thale-cress</name>
    <name type="synonym">Cardaminopsis suecica</name>
    <dbReference type="NCBI Taxonomy" id="45249"/>
    <lineage>
        <taxon>Eukaryota</taxon>
        <taxon>Viridiplantae</taxon>
        <taxon>Streptophyta</taxon>
        <taxon>Embryophyta</taxon>
        <taxon>Tracheophyta</taxon>
        <taxon>Spermatophyta</taxon>
        <taxon>Magnoliopsida</taxon>
        <taxon>eudicotyledons</taxon>
        <taxon>Gunneridae</taxon>
        <taxon>Pentapetalae</taxon>
        <taxon>rosids</taxon>
        <taxon>malvids</taxon>
        <taxon>Brassicales</taxon>
        <taxon>Brassicaceae</taxon>
        <taxon>Camelineae</taxon>
        <taxon>Arabidopsis</taxon>
    </lineage>
</organism>
<accession>A0A8T2CCC5</accession>
<reference evidence="8 9" key="1">
    <citation type="submission" date="2020-12" db="EMBL/GenBank/DDBJ databases">
        <title>Concerted genomic and epigenomic changes stabilize Arabidopsis allopolyploids.</title>
        <authorList>
            <person name="Chen Z."/>
        </authorList>
    </citation>
    <scope>NUCLEOTIDE SEQUENCE [LARGE SCALE GENOMIC DNA]</scope>
    <source>
        <strain evidence="8">As9502</strain>
        <tissue evidence="8">Leaf</tissue>
    </source>
</reference>
<dbReference type="EC" id="2.8.2.-" evidence="5"/>